<feature type="compositionally biased region" description="Polar residues" evidence="1">
    <location>
        <begin position="1"/>
        <end position="21"/>
    </location>
</feature>
<organism evidence="2">
    <name type="scientific">Triticum urartu</name>
    <name type="common">Red wild einkorn</name>
    <name type="synonym">Crithodium urartu</name>
    <dbReference type="NCBI Taxonomy" id="4572"/>
    <lineage>
        <taxon>Eukaryota</taxon>
        <taxon>Viridiplantae</taxon>
        <taxon>Streptophyta</taxon>
        <taxon>Embryophyta</taxon>
        <taxon>Tracheophyta</taxon>
        <taxon>Spermatophyta</taxon>
        <taxon>Magnoliopsida</taxon>
        <taxon>Liliopsida</taxon>
        <taxon>Poales</taxon>
        <taxon>Poaceae</taxon>
        <taxon>BOP clade</taxon>
        <taxon>Pooideae</taxon>
        <taxon>Triticodae</taxon>
        <taxon>Triticeae</taxon>
        <taxon>Triticinae</taxon>
        <taxon>Triticum</taxon>
    </lineage>
</organism>
<sequence>MSNSSEKVSISSGIESDTNLRASPAAALPEELHYDSRPWAASKNRRAGCRP</sequence>
<protein>
    <submittedName>
        <fullName evidence="2">Uncharacterized protein</fullName>
    </submittedName>
</protein>
<feature type="region of interest" description="Disordered" evidence="1">
    <location>
        <begin position="1"/>
        <end position="51"/>
    </location>
</feature>
<evidence type="ECO:0000256" key="1">
    <source>
        <dbReference type="SAM" id="MobiDB-lite"/>
    </source>
</evidence>
<dbReference type="EMBL" id="KD090089">
    <property type="protein sequence ID" value="EMS61828.1"/>
    <property type="molecule type" value="Genomic_DNA"/>
</dbReference>
<accession>M7ZF29</accession>
<reference evidence="2" key="1">
    <citation type="journal article" date="2013" name="Nature">
        <title>Draft genome of the wheat A-genome progenitor Triticum urartu.</title>
        <authorList>
            <person name="Ling H.Q."/>
            <person name="Zhao S."/>
            <person name="Liu D."/>
            <person name="Wang J."/>
            <person name="Sun H."/>
            <person name="Zhang C."/>
            <person name="Fan H."/>
            <person name="Li D."/>
            <person name="Dong L."/>
            <person name="Tao Y."/>
            <person name="Gao C."/>
            <person name="Wu H."/>
            <person name="Li Y."/>
            <person name="Cui Y."/>
            <person name="Guo X."/>
            <person name="Zheng S."/>
            <person name="Wang B."/>
            <person name="Yu K."/>
            <person name="Liang Q."/>
            <person name="Yang W."/>
            <person name="Lou X."/>
            <person name="Chen J."/>
            <person name="Feng M."/>
            <person name="Jian J."/>
            <person name="Zhang X."/>
            <person name="Luo G."/>
            <person name="Jiang Y."/>
            <person name="Liu J."/>
            <person name="Wang Z."/>
            <person name="Sha Y."/>
            <person name="Zhang B."/>
            <person name="Wu H."/>
            <person name="Tang D."/>
            <person name="Shen Q."/>
            <person name="Xue P."/>
            <person name="Zou S."/>
            <person name="Wang X."/>
            <person name="Liu X."/>
            <person name="Wang F."/>
            <person name="Yang Y."/>
            <person name="An X."/>
            <person name="Dong Z."/>
            <person name="Zhang K."/>
            <person name="Zhang X."/>
            <person name="Luo M.C."/>
            <person name="Dvorak J."/>
            <person name="Tong Y."/>
            <person name="Wang J."/>
            <person name="Yang H."/>
            <person name="Li Z."/>
            <person name="Wang D."/>
            <person name="Zhang A."/>
            <person name="Wang J."/>
        </authorList>
    </citation>
    <scope>NUCLEOTIDE SEQUENCE</scope>
</reference>
<dbReference type="AlphaFoldDB" id="M7ZF29"/>
<name>M7ZF29_TRIUA</name>
<evidence type="ECO:0000313" key="2">
    <source>
        <dbReference type="EMBL" id="EMS61828.1"/>
    </source>
</evidence>
<gene>
    <name evidence="2" type="ORF">TRIUR3_20029</name>
</gene>
<proteinExistence type="predicted"/>